<evidence type="ECO:0000313" key="3">
    <source>
        <dbReference type="Proteomes" id="UP000765507"/>
    </source>
</evidence>
<feature type="compositionally biased region" description="Basic and acidic residues" evidence="1">
    <location>
        <begin position="259"/>
        <end position="276"/>
    </location>
</feature>
<gene>
    <name evidence="2" type="ORF">G0U57_009299</name>
</gene>
<protein>
    <submittedName>
        <fullName evidence="2">Uncharacterized protein</fullName>
    </submittedName>
</protein>
<organism evidence="2 3">
    <name type="scientific">Chelydra serpentina</name>
    <name type="common">Snapping turtle</name>
    <name type="synonym">Testudo serpentina</name>
    <dbReference type="NCBI Taxonomy" id="8475"/>
    <lineage>
        <taxon>Eukaryota</taxon>
        <taxon>Metazoa</taxon>
        <taxon>Chordata</taxon>
        <taxon>Craniata</taxon>
        <taxon>Vertebrata</taxon>
        <taxon>Euteleostomi</taxon>
        <taxon>Archelosauria</taxon>
        <taxon>Testudinata</taxon>
        <taxon>Testudines</taxon>
        <taxon>Cryptodira</taxon>
        <taxon>Durocryptodira</taxon>
        <taxon>Americhelydia</taxon>
        <taxon>Chelydroidea</taxon>
        <taxon>Chelydridae</taxon>
        <taxon>Chelydra</taxon>
    </lineage>
</organism>
<dbReference type="Proteomes" id="UP000765507">
    <property type="component" value="Unassembled WGS sequence"/>
</dbReference>
<proteinExistence type="predicted"/>
<dbReference type="AlphaFoldDB" id="A0A8T1SGI2"/>
<keyword evidence="3" id="KW-1185">Reference proteome</keyword>
<accession>A0A8T1SGI2</accession>
<feature type="compositionally biased region" description="Polar residues" evidence="1">
    <location>
        <begin position="465"/>
        <end position="477"/>
    </location>
</feature>
<name>A0A8T1SGI2_CHESE</name>
<feature type="compositionally biased region" description="Basic and acidic residues" evidence="1">
    <location>
        <begin position="295"/>
        <end position="310"/>
    </location>
</feature>
<feature type="compositionally biased region" description="Basic and acidic residues" evidence="1">
    <location>
        <begin position="216"/>
        <end position="225"/>
    </location>
</feature>
<evidence type="ECO:0000313" key="2">
    <source>
        <dbReference type="EMBL" id="KAG6927733.1"/>
    </source>
</evidence>
<feature type="compositionally biased region" description="Basic and acidic residues" evidence="1">
    <location>
        <begin position="50"/>
        <end position="60"/>
    </location>
</feature>
<feature type="region of interest" description="Disordered" evidence="1">
    <location>
        <begin position="464"/>
        <end position="487"/>
    </location>
</feature>
<reference evidence="2 3" key="1">
    <citation type="journal article" date="2020" name="G3 (Bethesda)">
        <title>Draft Genome of the Common Snapping Turtle, Chelydra serpentina, a Model for Phenotypic Plasticity in Reptiles.</title>
        <authorList>
            <person name="Das D."/>
            <person name="Singh S.K."/>
            <person name="Bierstedt J."/>
            <person name="Erickson A."/>
            <person name="Galli G.L.J."/>
            <person name="Crossley D.A. 2nd"/>
            <person name="Rhen T."/>
        </authorList>
    </citation>
    <scope>NUCLEOTIDE SEQUENCE [LARGE SCALE GENOMIC DNA]</scope>
    <source>
        <strain evidence="2">KW</strain>
    </source>
</reference>
<evidence type="ECO:0000256" key="1">
    <source>
        <dbReference type="SAM" id="MobiDB-lite"/>
    </source>
</evidence>
<dbReference type="OrthoDB" id="9044879at2759"/>
<feature type="region of interest" description="Disordered" evidence="1">
    <location>
        <begin position="1"/>
        <end position="156"/>
    </location>
</feature>
<sequence>FPDILIGDSEDTFKKPPTGKNTFGTRRDARLTSPLSADEESHQSNSLADSAERRELHEMGEGEEEEEGEPHQEVPGNIAADGCSGLAVKEISGDGAHQELWTPFTSNTEEQLESRMSELGSISHSFEIEGKTTPPFPGPEHPENSPGDSESYCFLDEDSNLSDSAVSTGYFPCYRTYVELPRYQPPRSASSQPGHADGGAGSSCDASVQCSGCSEEVPKVSDTRASDVTQGSRDRGEALTCETIPSNPNAPSRGPLAEGNRHRTSGKELEGRKDGDSSQQHLALEKQRGFGPEVSENRKEPEETLTKEAASELLVQGNAPSVSMGKDSGQLPGAEPLSSLLPRKGKAPTSLHSAAPTKKSPPKKQQKQCRKEEEVQRAELTPLLGPGDAVPGRKRGSRFPCGCSPETGHSEIEASGSGHEGGQGKPSPRSRPMTSGNWAGEEPRSTPSRLSLRSLVSWVRKIFRRSSTVKPQAGSSRGTEEARGQAGSRLRWWISHRRNRIHPH</sequence>
<dbReference type="EMBL" id="JAHGAV010000242">
    <property type="protein sequence ID" value="KAG6927733.1"/>
    <property type="molecule type" value="Genomic_DNA"/>
</dbReference>
<feature type="region of interest" description="Disordered" evidence="1">
    <location>
        <begin position="183"/>
        <end position="451"/>
    </location>
</feature>
<feature type="non-terminal residue" evidence="2">
    <location>
        <position position="1"/>
    </location>
</feature>
<comment type="caution">
    <text evidence="2">The sequence shown here is derived from an EMBL/GenBank/DDBJ whole genome shotgun (WGS) entry which is preliminary data.</text>
</comment>